<dbReference type="AlphaFoldDB" id="A0A4E9DJ53"/>
<protein>
    <submittedName>
        <fullName evidence="2">Uncharacterized protein</fullName>
    </submittedName>
</protein>
<evidence type="ECO:0000313" key="2">
    <source>
        <dbReference type="EMBL" id="VIO52319.1"/>
    </source>
</evidence>
<gene>
    <name evidence="2" type="ORF">FUG_LOCUS18744</name>
    <name evidence="1" type="ORF">MDCFG202_LOCUS232348</name>
</gene>
<reference evidence="2" key="1">
    <citation type="submission" date="2019-04" db="EMBL/GenBank/DDBJ databases">
        <authorList>
            <person name="Melise S."/>
            <person name="Noan J."/>
            <person name="Okalmin O."/>
        </authorList>
    </citation>
    <scope>NUCLEOTIDE SEQUENCE</scope>
    <source>
        <strain evidence="2">FN9</strain>
    </source>
</reference>
<reference evidence="1" key="2">
    <citation type="submission" date="2021-03" db="EMBL/GenBank/DDBJ databases">
        <authorList>
            <person name="Alouane T."/>
            <person name="Langin T."/>
            <person name="Bonhomme L."/>
        </authorList>
    </citation>
    <scope>NUCLEOTIDE SEQUENCE</scope>
    <source>
        <strain evidence="1">MDC_Fg202</strain>
    </source>
</reference>
<accession>A0A4E9DJ53</accession>
<proteinExistence type="predicted"/>
<dbReference type="EMBL" id="CAAKMV010000022">
    <property type="protein sequence ID" value="VIO52319.1"/>
    <property type="molecule type" value="Genomic_DNA"/>
</dbReference>
<name>A0A4E9DJ53_GIBZA</name>
<evidence type="ECO:0000313" key="1">
    <source>
        <dbReference type="EMBL" id="CAG1983330.1"/>
    </source>
</evidence>
<organism evidence="2">
    <name type="scientific">Gibberella zeae</name>
    <name type="common">Wheat head blight fungus</name>
    <name type="synonym">Fusarium graminearum</name>
    <dbReference type="NCBI Taxonomy" id="5518"/>
    <lineage>
        <taxon>Eukaryota</taxon>
        <taxon>Fungi</taxon>
        <taxon>Dikarya</taxon>
        <taxon>Ascomycota</taxon>
        <taxon>Pezizomycotina</taxon>
        <taxon>Sordariomycetes</taxon>
        <taxon>Hypocreomycetidae</taxon>
        <taxon>Hypocreales</taxon>
        <taxon>Nectriaceae</taxon>
        <taxon>Fusarium</taxon>
    </lineage>
</organism>
<sequence>MPSVTLPLLLGSANPKGCGVCPALDHPPVVPCYAASRNQSYGGFAGGDKHGLGFFLMELEIDETVSEAALPVDQSLRGEWELNR</sequence>
<dbReference type="EMBL" id="CAJPIJ010000129">
    <property type="protein sequence ID" value="CAG1983330.1"/>
    <property type="molecule type" value="Genomic_DNA"/>
</dbReference>
<dbReference type="Proteomes" id="UP000746612">
    <property type="component" value="Unassembled WGS sequence"/>
</dbReference>